<keyword evidence="4" id="KW-0677">Repeat</keyword>
<keyword evidence="7" id="KW-1278">Translocase</keyword>
<organism evidence="10 11">
    <name type="scientific">Antricoccus suffuscus</name>
    <dbReference type="NCBI Taxonomy" id="1629062"/>
    <lineage>
        <taxon>Bacteria</taxon>
        <taxon>Bacillati</taxon>
        <taxon>Actinomycetota</taxon>
        <taxon>Actinomycetes</taxon>
        <taxon>Geodermatophilales</taxon>
        <taxon>Antricoccaceae</taxon>
        <taxon>Antricoccus</taxon>
    </lineage>
</organism>
<evidence type="ECO:0000256" key="6">
    <source>
        <dbReference type="ARBA" id="ARBA00022840"/>
    </source>
</evidence>
<dbReference type="AlphaFoldDB" id="A0A2T0ZVV0"/>
<evidence type="ECO:0000256" key="4">
    <source>
        <dbReference type="ARBA" id="ARBA00022737"/>
    </source>
</evidence>
<dbReference type="PROSITE" id="PS00211">
    <property type="entry name" value="ABC_TRANSPORTER_1"/>
    <property type="match status" value="1"/>
</dbReference>
<keyword evidence="2" id="KW-1003">Cell membrane</keyword>
<dbReference type="CDD" id="cd03215">
    <property type="entry name" value="ABC_Carb_Monos_II"/>
    <property type="match status" value="1"/>
</dbReference>
<accession>A0A2T0ZVV0</accession>
<dbReference type="GO" id="GO:0005524">
    <property type="term" value="F:ATP binding"/>
    <property type="evidence" value="ECO:0007669"/>
    <property type="project" value="UniProtKB-KW"/>
</dbReference>
<evidence type="ECO:0000256" key="7">
    <source>
        <dbReference type="ARBA" id="ARBA00022967"/>
    </source>
</evidence>
<dbReference type="PANTHER" id="PTHR43790">
    <property type="entry name" value="CARBOHYDRATE TRANSPORT ATP-BINDING PROTEIN MG119-RELATED"/>
    <property type="match status" value="1"/>
</dbReference>
<dbReference type="Pfam" id="PF00005">
    <property type="entry name" value="ABC_tran"/>
    <property type="match status" value="2"/>
</dbReference>
<dbReference type="InterPro" id="IPR027417">
    <property type="entry name" value="P-loop_NTPase"/>
</dbReference>
<dbReference type="InterPro" id="IPR050107">
    <property type="entry name" value="ABC_carbohydrate_import_ATPase"/>
</dbReference>
<dbReference type="SUPFAM" id="SSF52540">
    <property type="entry name" value="P-loop containing nucleoside triphosphate hydrolases"/>
    <property type="match status" value="2"/>
</dbReference>
<evidence type="ECO:0000313" key="11">
    <source>
        <dbReference type="Proteomes" id="UP000237752"/>
    </source>
</evidence>
<dbReference type="EMBL" id="PVUE01000016">
    <property type="protein sequence ID" value="PRZ40472.1"/>
    <property type="molecule type" value="Genomic_DNA"/>
</dbReference>
<feature type="domain" description="ABC transporter" evidence="9">
    <location>
        <begin position="11"/>
        <end position="247"/>
    </location>
</feature>
<keyword evidence="3" id="KW-0762">Sugar transport</keyword>
<evidence type="ECO:0000256" key="1">
    <source>
        <dbReference type="ARBA" id="ARBA00022448"/>
    </source>
</evidence>
<dbReference type="PROSITE" id="PS50893">
    <property type="entry name" value="ABC_TRANSPORTER_2"/>
    <property type="match status" value="2"/>
</dbReference>
<keyword evidence="5" id="KW-0547">Nucleotide-binding</keyword>
<evidence type="ECO:0000256" key="2">
    <source>
        <dbReference type="ARBA" id="ARBA00022475"/>
    </source>
</evidence>
<dbReference type="InterPro" id="IPR003593">
    <property type="entry name" value="AAA+_ATPase"/>
</dbReference>
<feature type="domain" description="ABC transporter" evidence="9">
    <location>
        <begin position="245"/>
        <end position="500"/>
    </location>
</feature>
<dbReference type="Gene3D" id="3.40.50.300">
    <property type="entry name" value="P-loop containing nucleotide triphosphate hydrolases"/>
    <property type="match status" value="2"/>
</dbReference>
<protein>
    <submittedName>
        <fullName evidence="10">Ribose transport system ATP-binding protein/rhamnose transport system ATP-binding protein</fullName>
    </submittedName>
</protein>
<gene>
    <name evidence="10" type="ORF">CLV47_1162</name>
</gene>
<keyword evidence="6 10" id="KW-0067">ATP-binding</keyword>
<evidence type="ECO:0000313" key="10">
    <source>
        <dbReference type="EMBL" id="PRZ40472.1"/>
    </source>
</evidence>
<dbReference type="PANTHER" id="PTHR43790:SF3">
    <property type="entry name" value="D-ALLOSE IMPORT ATP-BINDING PROTEIN ALSA-RELATED"/>
    <property type="match status" value="1"/>
</dbReference>
<dbReference type="CDD" id="cd03216">
    <property type="entry name" value="ABC_Carb_Monos_I"/>
    <property type="match status" value="1"/>
</dbReference>
<evidence type="ECO:0000256" key="5">
    <source>
        <dbReference type="ARBA" id="ARBA00022741"/>
    </source>
</evidence>
<keyword evidence="1" id="KW-0813">Transport</keyword>
<comment type="caution">
    <text evidence="10">The sequence shown here is derived from an EMBL/GenBank/DDBJ whole genome shotgun (WGS) entry which is preliminary data.</text>
</comment>
<sequence length="502" mass="53754">MPTSQPTLAPLRVAGLTKSYDGTTVVADLDLEIMPGKIHALLGENGAGKSTLIKMLSGLVTADSGHLTTDREVSPPRTVKQAQRLGIVALPQELSLVPTMNATDNIALGQRVGIRAGIVSAGRQRQYAERQLARLNQTIPMTVPVRELSPVQQTMIAIGRALSQDARYLILDEPTAALTDQEAQQLFGVLRQLRDDGVAILYVSHRLEEVFALCDTATVMRNGTIVATKAISEWTQDAVVSAMIGRDQNTLYPERESRPGPQVLTVEGVDGFRLRDINLRVDAGSVLGIAGLAGAGRSELMRIIAGAQRPRSGRIGVAGTTLRTGSVTRAMRAGIALAPEERRSQGLVLGHTIRENVSIGNLGAVSRYGLVTKARERAITTQQTAALQVKARSSEQPVEQLSGGNQQKVVLAKYLAQLPKVLLLDEPTRGIDIGTKAEIYSLIRRLASDGVAVVVVSSEIPELIGVCDRIAVLNEGRLVAQVAADGATDDLILNYCYGRHQS</sequence>
<keyword evidence="8" id="KW-0472">Membrane</keyword>
<evidence type="ECO:0000256" key="3">
    <source>
        <dbReference type="ARBA" id="ARBA00022597"/>
    </source>
</evidence>
<dbReference type="RefSeq" id="WP_238145477.1">
    <property type="nucleotide sequence ID" value="NZ_PVUE01000016.1"/>
</dbReference>
<proteinExistence type="predicted"/>
<keyword evidence="11" id="KW-1185">Reference proteome</keyword>
<dbReference type="InterPro" id="IPR017871">
    <property type="entry name" value="ABC_transporter-like_CS"/>
</dbReference>
<dbReference type="Proteomes" id="UP000237752">
    <property type="component" value="Unassembled WGS sequence"/>
</dbReference>
<reference evidence="10 11" key="1">
    <citation type="submission" date="2018-03" db="EMBL/GenBank/DDBJ databases">
        <title>Genomic Encyclopedia of Archaeal and Bacterial Type Strains, Phase II (KMG-II): from individual species to whole genera.</title>
        <authorList>
            <person name="Goeker M."/>
        </authorList>
    </citation>
    <scope>NUCLEOTIDE SEQUENCE [LARGE SCALE GENOMIC DNA]</scope>
    <source>
        <strain evidence="10 11">DSM 100065</strain>
    </source>
</reference>
<dbReference type="InterPro" id="IPR003439">
    <property type="entry name" value="ABC_transporter-like_ATP-bd"/>
</dbReference>
<evidence type="ECO:0000259" key="9">
    <source>
        <dbReference type="PROSITE" id="PS50893"/>
    </source>
</evidence>
<name>A0A2T0ZVV0_9ACTN</name>
<evidence type="ECO:0000256" key="8">
    <source>
        <dbReference type="ARBA" id="ARBA00023136"/>
    </source>
</evidence>
<dbReference type="GO" id="GO:0016887">
    <property type="term" value="F:ATP hydrolysis activity"/>
    <property type="evidence" value="ECO:0007669"/>
    <property type="project" value="InterPro"/>
</dbReference>
<dbReference type="SMART" id="SM00382">
    <property type="entry name" value="AAA"/>
    <property type="match status" value="2"/>
</dbReference>